<evidence type="ECO:0000256" key="1">
    <source>
        <dbReference type="SAM" id="MobiDB-lite"/>
    </source>
</evidence>
<gene>
    <name evidence="2" type="ORF">CAZ10_18060</name>
</gene>
<evidence type="ECO:0000313" key="2">
    <source>
        <dbReference type="EMBL" id="OTI60978.1"/>
    </source>
</evidence>
<sequence>MARKVTRKKSATGAEDLSVIHPDRTIIIAGRDVVMREYGFFESLELLPLLEPILVDLEEQAKANAPWPGIEAVPSFLGNHFSVLVHLIAKAASVDMEWMRGLGADDGYELVWWWWIVNGPFCKRCAEKRLLTAQAIAKQARKRDAGQTPSTTSSPPVTAP</sequence>
<evidence type="ECO:0000313" key="3">
    <source>
        <dbReference type="Proteomes" id="UP000194857"/>
    </source>
</evidence>
<organism evidence="2 3">
    <name type="scientific">Pseudomonas aeruginosa</name>
    <dbReference type="NCBI Taxonomy" id="287"/>
    <lineage>
        <taxon>Bacteria</taxon>
        <taxon>Pseudomonadati</taxon>
        <taxon>Pseudomonadota</taxon>
        <taxon>Gammaproteobacteria</taxon>
        <taxon>Pseudomonadales</taxon>
        <taxon>Pseudomonadaceae</taxon>
        <taxon>Pseudomonas</taxon>
    </lineage>
</organism>
<reference evidence="2 3" key="1">
    <citation type="submission" date="2017-05" db="EMBL/GenBank/DDBJ databases">
        <authorList>
            <person name="Song R."/>
            <person name="Chenine A.L."/>
            <person name="Ruprecht R.M."/>
        </authorList>
    </citation>
    <scope>NUCLEOTIDE SEQUENCE [LARGE SCALE GENOMIC DNA]</scope>
    <source>
        <strain evidence="2 3">S567_C10_BS</strain>
    </source>
</reference>
<protein>
    <recommendedName>
        <fullName evidence="4">Bacteriophage protein</fullName>
    </recommendedName>
</protein>
<dbReference type="EMBL" id="NFFZ01000008">
    <property type="protein sequence ID" value="OTI60978.1"/>
    <property type="molecule type" value="Genomic_DNA"/>
</dbReference>
<name>A0A0C6EAH1_PSEAI</name>
<comment type="caution">
    <text evidence="2">The sequence shown here is derived from an EMBL/GenBank/DDBJ whole genome shotgun (WGS) entry which is preliminary data.</text>
</comment>
<dbReference type="AlphaFoldDB" id="A0A0C6EAH1"/>
<evidence type="ECO:0008006" key="4">
    <source>
        <dbReference type="Google" id="ProtNLM"/>
    </source>
</evidence>
<accession>A0A0C6EAH1</accession>
<proteinExistence type="predicted"/>
<dbReference type="Proteomes" id="UP000194857">
    <property type="component" value="Unassembled WGS sequence"/>
</dbReference>
<dbReference type="RefSeq" id="WP_023086241.1">
    <property type="nucleotide sequence ID" value="NZ_AP014651.1"/>
</dbReference>
<dbReference type="InterPro" id="IPR046583">
    <property type="entry name" value="DUF6631"/>
</dbReference>
<dbReference type="Pfam" id="PF20336">
    <property type="entry name" value="DUF6631"/>
    <property type="match status" value="1"/>
</dbReference>
<feature type="region of interest" description="Disordered" evidence="1">
    <location>
        <begin position="139"/>
        <end position="160"/>
    </location>
</feature>
<feature type="compositionally biased region" description="Low complexity" evidence="1">
    <location>
        <begin position="148"/>
        <end position="160"/>
    </location>
</feature>